<dbReference type="Proteomes" id="UP000824596">
    <property type="component" value="Unassembled WGS sequence"/>
</dbReference>
<dbReference type="GO" id="GO:0005509">
    <property type="term" value="F:calcium ion binding"/>
    <property type="evidence" value="ECO:0007669"/>
    <property type="project" value="InterPro"/>
</dbReference>
<dbReference type="OrthoDB" id="5102063at2759"/>
<dbReference type="RefSeq" id="XP_044720800.1">
    <property type="nucleotide sequence ID" value="XM_044864268.1"/>
</dbReference>
<dbReference type="GO" id="GO:0005737">
    <property type="term" value="C:cytoplasm"/>
    <property type="evidence" value="ECO:0007669"/>
    <property type="project" value="InterPro"/>
</dbReference>
<dbReference type="InterPro" id="IPR013530">
    <property type="entry name" value="PAD_C"/>
</dbReference>
<sequence>MPNLLPADDNDKGPGPKGAPAAGDNTLGEGIIESKKLRRRQQDKTDTIQEVGEGSNKASANPVRRDNDILPLDAFLPPPVNGLPFSGSLYVSPKPWGPTVEDGKDIFEEAVINVYSQVGYIVRFVDDWRLHRVIGDIYCSTNTLREVSGPSWWQPQAVNTAQELKPGTQSSS</sequence>
<dbReference type="PANTHER" id="PTHR10837">
    <property type="entry name" value="PEPTIDYLARGININE DEIMINASE"/>
    <property type="match status" value="1"/>
</dbReference>
<dbReference type="Pfam" id="PF03068">
    <property type="entry name" value="PAD"/>
    <property type="match status" value="1"/>
</dbReference>
<dbReference type="SUPFAM" id="SSF55909">
    <property type="entry name" value="Pentein"/>
    <property type="match status" value="1"/>
</dbReference>
<feature type="region of interest" description="Disordered" evidence="1">
    <location>
        <begin position="1"/>
        <end position="64"/>
    </location>
</feature>
<evidence type="ECO:0000313" key="4">
    <source>
        <dbReference type="Proteomes" id="UP000824596"/>
    </source>
</evidence>
<organism evidence="3 4">
    <name type="scientific">Hirsutella rhossiliensis</name>
    <dbReference type="NCBI Taxonomy" id="111463"/>
    <lineage>
        <taxon>Eukaryota</taxon>
        <taxon>Fungi</taxon>
        <taxon>Dikarya</taxon>
        <taxon>Ascomycota</taxon>
        <taxon>Pezizomycotina</taxon>
        <taxon>Sordariomycetes</taxon>
        <taxon>Hypocreomycetidae</taxon>
        <taxon>Hypocreales</taxon>
        <taxon>Ophiocordycipitaceae</taxon>
        <taxon>Hirsutella</taxon>
    </lineage>
</organism>
<comment type="caution">
    <text evidence="3">The sequence shown here is derived from an EMBL/GenBank/DDBJ whole genome shotgun (WGS) entry which is preliminary data.</text>
</comment>
<keyword evidence="4" id="KW-1185">Reference proteome</keyword>
<dbReference type="GO" id="GO:0004668">
    <property type="term" value="F:protein-arginine deiminase activity"/>
    <property type="evidence" value="ECO:0007669"/>
    <property type="project" value="InterPro"/>
</dbReference>
<reference evidence="3" key="1">
    <citation type="submission" date="2021-09" db="EMBL/GenBank/DDBJ databases">
        <title>A high-quality genome of the endoparasitic fungus Hirsutella rhossiliensis with a comparison of Hirsutella genomes reveals transposable elements contributing to genome size variation.</title>
        <authorList>
            <person name="Lin R."/>
            <person name="Jiao Y."/>
            <person name="Sun X."/>
            <person name="Ling J."/>
            <person name="Xie B."/>
            <person name="Cheng X."/>
        </authorList>
    </citation>
    <scope>NUCLEOTIDE SEQUENCE</scope>
    <source>
        <strain evidence="3">HR02</strain>
    </source>
</reference>
<dbReference type="GeneID" id="68354926"/>
<evidence type="ECO:0000259" key="2">
    <source>
        <dbReference type="Pfam" id="PF03068"/>
    </source>
</evidence>
<dbReference type="Gene3D" id="3.75.10.10">
    <property type="entry name" value="L-arginine/glycine Amidinotransferase, Chain A"/>
    <property type="match status" value="1"/>
</dbReference>
<feature type="domain" description="Protein-arginine deiminase C-terminal" evidence="2">
    <location>
        <begin position="67"/>
        <end position="154"/>
    </location>
</feature>
<feature type="compositionally biased region" description="Basic and acidic residues" evidence="1">
    <location>
        <begin position="32"/>
        <end position="47"/>
    </location>
</feature>
<dbReference type="InterPro" id="IPR004303">
    <property type="entry name" value="PAD"/>
</dbReference>
<dbReference type="AlphaFoldDB" id="A0A9P8MXS5"/>
<accession>A0A9P8MXS5</accession>
<proteinExistence type="predicted"/>
<gene>
    <name evidence="3" type="ORF">HRG_05797</name>
</gene>
<name>A0A9P8MXS5_9HYPO</name>
<dbReference type="EMBL" id="JAIZPD010000005">
    <property type="protein sequence ID" value="KAH0963287.1"/>
    <property type="molecule type" value="Genomic_DNA"/>
</dbReference>
<dbReference type="PANTHER" id="PTHR10837:SF8">
    <property type="entry name" value="PROTEIN-ARGININE DEIMINASE"/>
    <property type="match status" value="1"/>
</dbReference>
<evidence type="ECO:0000313" key="3">
    <source>
        <dbReference type="EMBL" id="KAH0963287.1"/>
    </source>
</evidence>
<protein>
    <submittedName>
        <fullName evidence="3">Protein-arginine deiminase (PAD) domain-containing protein</fullName>
    </submittedName>
</protein>
<evidence type="ECO:0000256" key="1">
    <source>
        <dbReference type="SAM" id="MobiDB-lite"/>
    </source>
</evidence>